<feature type="compositionally biased region" description="Basic and acidic residues" evidence="1">
    <location>
        <begin position="280"/>
        <end position="290"/>
    </location>
</feature>
<dbReference type="Pfam" id="PF26176">
    <property type="entry name" value="zf_C2H2_17_2"/>
    <property type="match status" value="1"/>
</dbReference>
<feature type="compositionally biased region" description="Low complexity" evidence="1">
    <location>
        <begin position="235"/>
        <end position="244"/>
    </location>
</feature>
<comment type="caution">
    <text evidence="3">The sequence shown here is derived from an EMBL/GenBank/DDBJ whole genome shotgun (WGS) entry which is preliminary data.</text>
</comment>
<feature type="region of interest" description="Disordered" evidence="1">
    <location>
        <begin position="271"/>
        <end position="290"/>
    </location>
</feature>
<evidence type="ECO:0000313" key="4">
    <source>
        <dbReference type="Proteomes" id="UP001174694"/>
    </source>
</evidence>
<dbReference type="SMART" id="SM00355">
    <property type="entry name" value="ZnF_C2H2"/>
    <property type="match status" value="2"/>
</dbReference>
<feature type="domain" description="C2H2-type" evidence="2">
    <location>
        <begin position="372"/>
        <end position="402"/>
    </location>
</feature>
<name>A0AA38RQP5_9PEZI</name>
<dbReference type="InterPro" id="IPR059095">
    <property type="entry name" value="Znf_C2H2_17_2nd"/>
</dbReference>
<dbReference type="Pfam" id="PF26177">
    <property type="entry name" value="zf_C2H2_17_1st"/>
    <property type="match status" value="1"/>
</dbReference>
<feature type="domain" description="C2H2-type" evidence="2">
    <location>
        <begin position="336"/>
        <end position="362"/>
    </location>
</feature>
<sequence>MVSSSSGMFPSYSQTGPTDQSGSGWDMTTVEGAQNFPAFADQGDSVDYMDTGRDQMDAVDDFQSTWAAEPKMHKSEPMRRISSKGSVGSNKNRTIKAPSKSSKIRPRLQTALSQASHVSKYEVTGNDASAFQEGVVSSGRIMDVHQYLSQEADALSASSPPMYGPTFFPGLMGLPADGLPYNDMTMSQHVDPTCTQVRMDYESLSPPWDAYSATGSPRCLHDDVWPPVTLPESPPDSQTSSSPSFDGHSPRNHIMADEDISMTSLEDQFSLPPAWSTRRSSHEGESARDHPLYKNAFPHADGLFHCPWEGQPTCNHRPEKLKCNYDKFVDSHLKPYRCKVESCENARFSSTACLLRHEREAHAMHGHGEKPYSCIYEGCERALPGNGFPRQWNLKDHMRRVHNDNGSAPAPNNPTAVTVPLGPQKERKRKGESTGSGRRKSSHRAAAAAAAAAAVDASHNNSNNHKVVDPVVKQHANFEEYKRALADLVQGLAPADSPLVFQQFKEAKEHLDAMNRISKGLMSQQNANMMHSHRRSG</sequence>
<feature type="compositionally biased region" description="Polar residues" evidence="1">
    <location>
        <begin position="1"/>
        <end position="23"/>
    </location>
</feature>
<gene>
    <name evidence="3" type="ORF">NKR23_g2236</name>
</gene>
<keyword evidence="4" id="KW-1185">Reference proteome</keyword>
<evidence type="ECO:0000313" key="3">
    <source>
        <dbReference type="EMBL" id="KAJ9154892.1"/>
    </source>
</evidence>
<feature type="region of interest" description="Disordered" evidence="1">
    <location>
        <begin position="1"/>
        <end position="29"/>
    </location>
</feature>
<feature type="compositionally biased region" description="Polar residues" evidence="1">
    <location>
        <begin position="83"/>
        <end position="92"/>
    </location>
</feature>
<accession>A0AA38RQP5</accession>
<evidence type="ECO:0000256" key="1">
    <source>
        <dbReference type="SAM" id="MobiDB-lite"/>
    </source>
</evidence>
<dbReference type="Proteomes" id="UP001174694">
    <property type="component" value="Unassembled WGS sequence"/>
</dbReference>
<dbReference type="AlphaFoldDB" id="A0AA38RQP5"/>
<feature type="region of interest" description="Disordered" evidence="1">
    <location>
        <begin position="70"/>
        <end position="107"/>
    </location>
</feature>
<reference evidence="3" key="1">
    <citation type="submission" date="2022-07" db="EMBL/GenBank/DDBJ databases">
        <title>Fungi with potential for degradation of polypropylene.</title>
        <authorList>
            <person name="Gostincar C."/>
        </authorList>
    </citation>
    <scope>NUCLEOTIDE SEQUENCE</scope>
    <source>
        <strain evidence="3">EXF-13308</strain>
    </source>
</reference>
<dbReference type="InterPro" id="IPR059009">
    <property type="entry name" value="Znf_C2H2_17_1st"/>
</dbReference>
<evidence type="ECO:0000259" key="2">
    <source>
        <dbReference type="SMART" id="SM00355"/>
    </source>
</evidence>
<proteinExistence type="predicted"/>
<dbReference type="EMBL" id="JANBVO010000004">
    <property type="protein sequence ID" value="KAJ9154892.1"/>
    <property type="molecule type" value="Genomic_DNA"/>
</dbReference>
<feature type="compositionally biased region" description="Low complexity" evidence="1">
    <location>
        <begin position="445"/>
        <end position="454"/>
    </location>
</feature>
<dbReference type="Gene3D" id="3.30.160.60">
    <property type="entry name" value="Classic Zinc Finger"/>
    <property type="match status" value="1"/>
</dbReference>
<feature type="region of interest" description="Disordered" evidence="1">
    <location>
        <begin position="401"/>
        <end position="465"/>
    </location>
</feature>
<feature type="compositionally biased region" description="Basic and acidic residues" evidence="1">
    <location>
        <begin position="70"/>
        <end position="79"/>
    </location>
</feature>
<dbReference type="InterPro" id="IPR013087">
    <property type="entry name" value="Znf_C2H2_type"/>
</dbReference>
<feature type="region of interest" description="Disordered" evidence="1">
    <location>
        <begin position="222"/>
        <end position="253"/>
    </location>
</feature>
<protein>
    <submittedName>
        <fullName evidence="3">Zinc finger protein ZIC 5</fullName>
    </submittedName>
</protein>
<organism evidence="3 4">
    <name type="scientific">Pleurostoma richardsiae</name>
    <dbReference type="NCBI Taxonomy" id="41990"/>
    <lineage>
        <taxon>Eukaryota</taxon>
        <taxon>Fungi</taxon>
        <taxon>Dikarya</taxon>
        <taxon>Ascomycota</taxon>
        <taxon>Pezizomycotina</taxon>
        <taxon>Sordariomycetes</taxon>
        <taxon>Sordariomycetidae</taxon>
        <taxon>Calosphaeriales</taxon>
        <taxon>Pleurostomataceae</taxon>
        <taxon>Pleurostoma</taxon>
    </lineage>
</organism>